<dbReference type="KEGG" id="bcoh:BC6307_08585"/>
<accession>A0A223KP98</accession>
<reference evidence="1 2" key="1">
    <citation type="submission" date="2016-12" db="EMBL/GenBank/DDBJ databases">
        <title>The whole genome sequencing and assembly of Bacillus cohnii DSM 6307T strain.</title>
        <authorList>
            <person name="Lee Y.-J."/>
            <person name="Yi H."/>
            <person name="Bahn Y.-S."/>
            <person name="Kim J.F."/>
            <person name="Lee D.-W."/>
        </authorList>
    </citation>
    <scope>NUCLEOTIDE SEQUENCE [LARGE SCALE GENOMIC DNA]</scope>
    <source>
        <strain evidence="1 2">DSM 6307</strain>
    </source>
</reference>
<dbReference type="EMBL" id="CP018866">
    <property type="protein sequence ID" value="AST91330.1"/>
    <property type="molecule type" value="Genomic_DNA"/>
</dbReference>
<organism evidence="1 2">
    <name type="scientific">Sutcliffiella cohnii</name>
    <dbReference type="NCBI Taxonomy" id="33932"/>
    <lineage>
        <taxon>Bacteria</taxon>
        <taxon>Bacillati</taxon>
        <taxon>Bacillota</taxon>
        <taxon>Bacilli</taxon>
        <taxon>Bacillales</taxon>
        <taxon>Bacillaceae</taxon>
        <taxon>Sutcliffiella</taxon>
    </lineage>
</organism>
<gene>
    <name evidence="1" type="ORF">BC6307_08585</name>
</gene>
<sequence>MSLLNEVVEVRKMEIISKLLEHHQFYKKEDALLDLTLSELEYEYYKVQSNVHPHTGFSSIRLKKFS</sequence>
<evidence type="ECO:0000313" key="2">
    <source>
        <dbReference type="Proteomes" id="UP000215224"/>
    </source>
</evidence>
<proteinExistence type="predicted"/>
<dbReference type="Proteomes" id="UP000215224">
    <property type="component" value="Chromosome"/>
</dbReference>
<keyword evidence="2" id="KW-1185">Reference proteome</keyword>
<evidence type="ECO:0000313" key="1">
    <source>
        <dbReference type="EMBL" id="AST91330.1"/>
    </source>
</evidence>
<dbReference type="AlphaFoldDB" id="A0A223KP98"/>
<protein>
    <recommendedName>
        <fullName evidence="3">Fur-regulated basic protein FbpA</fullName>
    </recommendedName>
</protein>
<name>A0A223KP98_9BACI</name>
<dbReference type="RefSeq" id="WP_066411810.1">
    <property type="nucleotide sequence ID" value="NZ_CP018866.1"/>
</dbReference>
<evidence type="ECO:0008006" key="3">
    <source>
        <dbReference type="Google" id="ProtNLM"/>
    </source>
</evidence>